<evidence type="ECO:0008006" key="4">
    <source>
        <dbReference type="Google" id="ProtNLM"/>
    </source>
</evidence>
<feature type="transmembrane region" description="Helical" evidence="1">
    <location>
        <begin position="10"/>
        <end position="28"/>
    </location>
</feature>
<reference evidence="2 3" key="1">
    <citation type="submission" date="2019-03" db="EMBL/GenBank/DDBJ databases">
        <title>Subsurface microbial communities from deep shales in Ohio and West Virginia, USA.</title>
        <authorList>
            <person name="Wrighton K."/>
        </authorList>
    </citation>
    <scope>NUCLEOTIDE SEQUENCE [LARGE SCALE GENOMIC DNA]</scope>
    <source>
        <strain evidence="2 3">MSL 6dP</strain>
    </source>
</reference>
<keyword evidence="1" id="KW-0812">Transmembrane</keyword>
<dbReference type="Pfam" id="PF14045">
    <property type="entry name" value="YIEGIA"/>
    <property type="match status" value="1"/>
</dbReference>
<name>A0A4R8H412_9FIRM</name>
<keyword evidence="1" id="KW-0472">Membrane</keyword>
<dbReference type="Proteomes" id="UP000295832">
    <property type="component" value="Unassembled WGS sequence"/>
</dbReference>
<gene>
    <name evidence="2" type="ORF">C7959_11373</name>
</gene>
<feature type="transmembrane region" description="Helical" evidence="1">
    <location>
        <begin position="121"/>
        <end position="137"/>
    </location>
</feature>
<feature type="transmembrane region" description="Helical" evidence="1">
    <location>
        <begin position="43"/>
        <end position="65"/>
    </location>
</feature>
<dbReference type="InterPro" id="IPR025918">
    <property type="entry name" value="YIEGIA"/>
</dbReference>
<dbReference type="EMBL" id="SOEG01000013">
    <property type="protein sequence ID" value="TDX51428.1"/>
    <property type="molecule type" value="Genomic_DNA"/>
</dbReference>
<evidence type="ECO:0000256" key="1">
    <source>
        <dbReference type="SAM" id="Phobius"/>
    </source>
</evidence>
<comment type="caution">
    <text evidence="2">The sequence shown here is derived from an EMBL/GenBank/DDBJ whole genome shotgun (WGS) entry which is preliminary data.</text>
</comment>
<sequence>MNNELLSQKYIILIVTSIIMGTLARIITIKEDYRQYPSYPNGYLIHLITAFVAAALGAVAIPALLTKNFVAVTFLTLAIQQFRDIRKMERNSLKDLEETEYTYRGSAYIDGIAKTFEARNYFALVVSFVTALTIQLLNHSLASVNIISGISAGLITMIILKRFSKGKTVGDIAEVKKGQVEVRGSELYVDNIYVSNILGSENARKMYQKEGIAAIIYPKEEHFRITLDNFGQRQAILFEATRALGVKRYHFTRKEYQQGRIIISLVPIIQDTDALIEAIKKAPLLENIKKSHKVMDTNLIGRK</sequence>
<protein>
    <recommendedName>
        <fullName evidence="4">YIEGIA protein</fullName>
    </recommendedName>
</protein>
<dbReference type="RefSeq" id="WP_134116782.1">
    <property type="nucleotide sequence ID" value="NZ_SOEG01000013.1"/>
</dbReference>
<evidence type="ECO:0000313" key="3">
    <source>
        <dbReference type="Proteomes" id="UP000295832"/>
    </source>
</evidence>
<accession>A0A4R8H412</accession>
<proteinExistence type="predicted"/>
<feature type="transmembrane region" description="Helical" evidence="1">
    <location>
        <begin position="143"/>
        <end position="160"/>
    </location>
</feature>
<dbReference type="AlphaFoldDB" id="A0A4R8H412"/>
<dbReference type="STRING" id="926561.GCA_000379025_01497"/>
<keyword evidence="3" id="KW-1185">Reference proteome</keyword>
<organism evidence="2 3">
    <name type="scientific">Orenia marismortui</name>
    <dbReference type="NCBI Taxonomy" id="46469"/>
    <lineage>
        <taxon>Bacteria</taxon>
        <taxon>Bacillati</taxon>
        <taxon>Bacillota</taxon>
        <taxon>Clostridia</taxon>
        <taxon>Halanaerobiales</taxon>
        <taxon>Halobacteroidaceae</taxon>
        <taxon>Orenia</taxon>
    </lineage>
</organism>
<keyword evidence="1" id="KW-1133">Transmembrane helix</keyword>
<evidence type="ECO:0000313" key="2">
    <source>
        <dbReference type="EMBL" id="TDX51428.1"/>
    </source>
</evidence>